<name>A0A6J2XJU1_SITOR</name>
<dbReference type="GeneID" id="115878544"/>
<dbReference type="InParanoid" id="A0A6J2XJU1"/>
<accession>A0A6J2XJU1</accession>
<dbReference type="OrthoDB" id="6738542at2759"/>
<feature type="region of interest" description="Disordered" evidence="1">
    <location>
        <begin position="156"/>
        <end position="204"/>
    </location>
</feature>
<reference evidence="3" key="1">
    <citation type="submission" date="2025-08" db="UniProtKB">
        <authorList>
            <consortium name="RefSeq"/>
        </authorList>
    </citation>
    <scope>IDENTIFICATION</scope>
    <source>
        <tissue evidence="3">Gonads</tissue>
    </source>
</reference>
<evidence type="ECO:0000313" key="3">
    <source>
        <dbReference type="RefSeq" id="XP_030750929.1"/>
    </source>
</evidence>
<sequence>MKKSFNNNGQGFVYFNNSSIPSPNSSDTSDFLSFSGESSPGGSPQNRNFCPSNFSSPVATTFHGKLYRNRAGRNYHFKPNKGYGGQYQRKHGYKGEPVEEVSVPGNGGYSEQAFYKGHHHNNNFKNRRHNNFKSDVSVFFDPSCLEDPWQDLEKRQASDNQIKLNISSDVSSQSIEVEMKEFSSTEASSNDSEDGSEEMENSFS</sequence>
<keyword evidence="2" id="KW-1185">Reference proteome</keyword>
<dbReference type="InterPro" id="IPR028265">
    <property type="entry name" value="TTDN1/SICKLE"/>
</dbReference>
<dbReference type="KEGG" id="soy:115878544"/>
<evidence type="ECO:0000313" key="2">
    <source>
        <dbReference type="Proteomes" id="UP000504635"/>
    </source>
</evidence>
<feature type="compositionally biased region" description="Low complexity" evidence="1">
    <location>
        <begin position="16"/>
        <end position="26"/>
    </location>
</feature>
<evidence type="ECO:0000256" key="1">
    <source>
        <dbReference type="SAM" id="MobiDB-lite"/>
    </source>
</evidence>
<feature type="region of interest" description="Disordered" evidence="1">
    <location>
        <begin position="15"/>
        <end position="50"/>
    </location>
</feature>
<proteinExistence type="predicted"/>
<feature type="compositionally biased region" description="Polar residues" evidence="1">
    <location>
        <begin position="158"/>
        <end position="175"/>
    </location>
</feature>
<gene>
    <name evidence="3" type="primary">LOC115878544</name>
</gene>
<organism evidence="2 3">
    <name type="scientific">Sitophilus oryzae</name>
    <name type="common">Rice weevil</name>
    <name type="synonym">Curculio oryzae</name>
    <dbReference type="NCBI Taxonomy" id="7048"/>
    <lineage>
        <taxon>Eukaryota</taxon>
        <taxon>Metazoa</taxon>
        <taxon>Ecdysozoa</taxon>
        <taxon>Arthropoda</taxon>
        <taxon>Hexapoda</taxon>
        <taxon>Insecta</taxon>
        <taxon>Pterygota</taxon>
        <taxon>Neoptera</taxon>
        <taxon>Endopterygota</taxon>
        <taxon>Coleoptera</taxon>
        <taxon>Polyphaga</taxon>
        <taxon>Cucujiformia</taxon>
        <taxon>Curculionidae</taxon>
        <taxon>Dryophthorinae</taxon>
        <taxon>Sitophilus</taxon>
    </lineage>
</organism>
<feature type="compositionally biased region" description="Acidic residues" evidence="1">
    <location>
        <begin position="191"/>
        <end position="204"/>
    </location>
</feature>
<feature type="compositionally biased region" description="Low complexity" evidence="1">
    <location>
        <begin position="33"/>
        <end position="44"/>
    </location>
</feature>
<dbReference type="RefSeq" id="XP_030750929.1">
    <property type="nucleotide sequence ID" value="XM_030895069.1"/>
</dbReference>
<dbReference type="Proteomes" id="UP000504635">
    <property type="component" value="Unplaced"/>
</dbReference>
<protein>
    <submittedName>
        <fullName evidence="3">Uncharacterized protein LOC115878544</fullName>
    </submittedName>
</protein>
<dbReference type="Pfam" id="PF15502">
    <property type="entry name" value="MPLKIP"/>
    <property type="match status" value="1"/>
</dbReference>
<dbReference type="AlphaFoldDB" id="A0A6J2XJU1"/>